<feature type="transmembrane region" description="Helical" evidence="2">
    <location>
        <begin position="16"/>
        <end position="38"/>
    </location>
</feature>
<evidence type="ECO:0000256" key="1">
    <source>
        <dbReference type="SAM" id="MobiDB-lite"/>
    </source>
</evidence>
<evidence type="ECO:0000256" key="2">
    <source>
        <dbReference type="SAM" id="Phobius"/>
    </source>
</evidence>
<accession>A0ABQ2ED98</accession>
<name>A0ABQ2ED98_9GAMM</name>
<protein>
    <submittedName>
        <fullName evidence="4">DUF3971 domain-containing protein</fullName>
    </submittedName>
</protein>
<dbReference type="RefSeq" id="WP_132986227.1">
    <property type="nucleotide sequence ID" value="NZ_BMME01000001.1"/>
</dbReference>
<gene>
    <name evidence="4" type="ORF">GCM10011394_15610</name>
</gene>
<dbReference type="EMBL" id="BMME01000001">
    <property type="protein sequence ID" value="GGK07266.1"/>
    <property type="molecule type" value="Genomic_DNA"/>
</dbReference>
<evidence type="ECO:0000313" key="5">
    <source>
        <dbReference type="Proteomes" id="UP000599009"/>
    </source>
</evidence>
<dbReference type="PANTHER" id="PTHR38690:SF1">
    <property type="entry name" value="PROTEASE"/>
    <property type="match status" value="1"/>
</dbReference>
<dbReference type="InterPro" id="IPR025263">
    <property type="entry name" value="YhdP_central"/>
</dbReference>
<dbReference type="PANTHER" id="PTHR38690">
    <property type="entry name" value="PROTEASE-RELATED"/>
    <property type="match status" value="1"/>
</dbReference>
<organism evidence="4 5">
    <name type="scientific">Luteimonas terricola</name>
    <dbReference type="NCBI Taxonomy" id="645597"/>
    <lineage>
        <taxon>Bacteria</taxon>
        <taxon>Pseudomonadati</taxon>
        <taxon>Pseudomonadota</taxon>
        <taxon>Gammaproteobacteria</taxon>
        <taxon>Lysobacterales</taxon>
        <taxon>Lysobacteraceae</taxon>
        <taxon>Luteimonas</taxon>
    </lineage>
</organism>
<keyword evidence="2" id="KW-0472">Membrane</keyword>
<feature type="compositionally biased region" description="Low complexity" evidence="1">
    <location>
        <begin position="1305"/>
        <end position="1315"/>
    </location>
</feature>
<keyword evidence="5" id="KW-1185">Reference proteome</keyword>
<dbReference type="Pfam" id="PF13116">
    <property type="entry name" value="YhdP"/>
    <property type="match status" value="1"/>
</dbReference>
<proteinExistence type="predicted"/>
<keyword evidence="2" id="KW-1133">Transmembrane helix</keyword>
<keyword evidence="2" id="KW-0812">Transmembrane</keyword>
<dbReference type="NCBIfam" id="TIGR02099">
    <property type="entry name" value="YhdP family protein"/>
    <property type="match status" value="1"/>
</dbReference>
<dbReference type="Proteomes" id="UP000599009">
    <property type="component" value="Unassembled WGS sequence"/>
</dbReference>
<evidence type="ECO:0000259" key="3">
    <source>
        <dbReference type="Pfam" id="PF13116"/>
    </source>
</evidence>
<evidence type="ECO:0000313" key="4">
    <source>
        <dbReference type="EMBL" id="GGK07266.1"/>
    </source>
</evidence>
<reference evidence="5" key="1">
    <citation type="journal article" date="2019" name="Int. J. Syst. Evol. Microbiol.">
        <title>The Global Catalogue of Microorganisms (GCM) 10K type strain sequencing project: providing services to taxonomists for standard genome sequencing and annotation.</title>
        <authorList>
            <consortium name="The Broad Institute Genomics Platform"/>
            <consortium name="The Broad Institute Genome Sequencing Center for Infectious Disease"/>
            <person name="Wu L."/>
            <person name="Ma J."/>
        </authorList>
    </citation>
    <scope>NUCLEOTIDE SEQUENCE [LARGE SCALE GENOMIC DNA]</scope>
    <source>
        <strain evidence="5">CGMCC 1.8985</strain>
    </source>
</reference>
<feature type="region of interest" description="Disordered" evidence="1">
    <location>
        <begin position="1281"/>
        <end position="1315"/>
    </location>
</feature>
<dbReference type="InterPro" id="IPR011836">
    <property type="entry name" value="YhdP"/>
</dbReference>
<feature type="domain" description="YhdP central" evidence="3">
    <location>
        <begin position="10"/>
        <end position="1279"/>
    </location>
</feature>
<sequence length="1315" mass="136845">MAGPLRRGLRRARRGAWYAIAIGLVVMALGAGITSQLLPLAERHPDRIAEWLGARAGRPVSFDRLETEWTRRGPLLRLDGLRIGEGADVIPIGAAEVLVAQYAGLLPGRSFTELRLRGLELTLERSDDGRWQVRGLPGDTQADGDPFAALEGLGELQVVDGVLVVDAPGLGIEVRLEEVHVRLRVDGNQVRAAARAWMVPGASPLDITAELDRASGDARAWLALRRADLSAWSELQAGGIGPVAGSGRLQAWADLRGYRIDSLVVRGELEGLRLRSDGGEASGARDVDIGELGLDARWAAVDGGWRFDAPRLRLGAGTAAQSLDGLLVAGGARRALVAERIDAGALLALASLAPAMPEGLAGWLREARPAGVLHDVEIAGAADGALRASARVEGFGFDVQGGAPGLAGLSGSIRGDASALVFTPDPDAVASIDWPMGFGPPAHDLRLRGELVAWRDGDGWQVRTPALRIDGQGYGAEVRGGMVFPGDGTRPGIDLVAEVDEARVPVARRFWIRHMMPDAAVEWLDSALVDGRVLEGRAVVSGDLDDWPFAAVGDSAGAGLFHASARLEDAVVRFDPGWPAAEGIAGRIDFIANGFTVEGTARLGDVPVRSLRAGITDFGDAWLRVDAAFATDAAPVLALLRGSPLREGREDMLDALSASGPMRATFGMVLPLGGDRAAGGGLRVAGGVALAGARLEESRWSLAFDDVHGEAGYDQGGFSADGLRVRRDGQPGRLSLRAGDGHVQGRGMAFEADLEASLASSELAARAPELAWLGTRLHGRSAWTLALALPEDAGSDGAGGRLQLRSDLVGTRLSLPAPLGKPAAEPLAARIDLKLPMGEDDIDVVLGERVALRARSRGGRTGVLAVLGGDRVDAAPPESGIRITGRTPELDAMEWAGMFAGDAQGDADGLALRGIDLVAGRLQLLGAAFPETRIVALQERGATHVRLDGEALAGSVEIPRGDGAMLSAQLQRLYWRSARARAGSGAGGAADAANGTAALQAPEAAEAAPADADIDPAAIPPLSIVVEDLRVAEAPLGRMELRTRPTAEGLQVESLQLRSKGQSIDVDGAWSGRGAQARTRMQVAVQSEDFGALLAGFGMAGRIDGGVGTARFEGAWPGSPAGFALGSLEGSLALTVKDGRLVEVEPGAGRVLGLLSVAELPRRLMLDFRDLFSRGFVFNRIGGTVRFADGLAHGEDLVIDGAAAEIHIRGSADMRAQTYDQVIEVFPRTGGLLTAVGAITAGPVGAAVGAVANAVFEKPLGRMGARIYHVTGPWKDPKVAVEGRALPATPSNAPDHPVPEPAPGPAIDADPAPQP</sequence>
<comment type="caution">
    <text evidence="4">The sequence shown here is derived from an EMBL/GenBank/DDBJ whole genome shotgun (WGS) entry which is preliminary data.</text>
</comment>